<accession>A0ABQ5MY98</accession>
<dbReference type="InterPro" id="IPR045941">
    <property type="entry name" value="DUF6361"/>
</dbReference>
<dbReference type="EMBL" id="BRVS01000026">
    <property type="protein sequence ID" value="GLB68967.1"/>
    <property type="molecule type" value="Genomic_DNA"/>
</dbReference>
<evidence type="ECO:0000313" key="2">
    <source>
        <dbReference type="Proteomes" id="UP001209654"/>
    </source>
</evidence>
<organism evidence="1 2">
    <name type="scientific">Arthrobacter mangrovi</name>
    <dbReference type="NCBI Taxonomy" id="2966350"/>
    <lineage>
        <taxon>Bacteria</taxon>
        <taxon>Bacillati</taxon>
        <taxon>Actinomycetota</taxon>
        <taxon>Actinomycetes</taxon>
        <taxon>Micrococcales</taxon>
        <taxon>Micrococcaceae</taxon>
        <taxon>Arthrobacter</taxon>
    </lineage>
</organism>
<name>A0ABQ5MY98_9MICC</name>
<sequence length="403" mass="45418">MTSLISWLDASTDENQRMRELVKLFGSPETTDDLGTGQLRDAISNSLFPGTSVLHVGARYMILVPWAYLTSRHGVAQPDHLRLRVEESERRLVDRFKEIGVQSFIGRDAGRTVQQLPSAAYWSALRRFGIVNPEVDRATAAQLMCSDPPVAEEGQDAFSVWHPSLPKPPEGFPATEDRGLELTNPEAEWLQERILSTCSGTMLAHLVTAGNRPATAFWAPWLDPACRSAEDEPSTWLRDAEAFSFVHNGASILYQRLLAEHVPGHIPSRADFLEKMEALLDNWEGERPFKQELLAAWDLEDFLSRARTLNRGISSSTLEFARAITESAQNPSKLIDNTEVRTAVERRERLMKKANSRFKNERRLRAWTPPGSVSALTFRWQQVRRTVLDVHDGLEKAPEVSHA</sequence>
<evidence type="ECO:0000313" key="1">
    <source>
        <dbReference type="EMBL" id="GLB68967.1"/>
    </source>
</evidence>
<keyword evidence="2" id="KW-1185">Reference proteome</keyword>
<proteinExistence type="predicted"/>
<dbReference type="Pfam" id="PF19888">
    <property type="entry name" value="DUF6361"/>
    <property type="match status" value="1"/>
</dbReference>
<comment type="caution">
    <text evidence="1">The sequence shown here is derived from an EMBL/GenBank/DDBJ whole genome shotgun (WGS) entry which is preliminary data.</text>
</comment>
<dbReference type="Proteomes" id="UP001209654">
    <property type="component" value="Unassembled WGS sequence"/>
</dbReference>
<gene>
    <name evidence="1" type="ORF">AHIS1636_34100</name>
</gene>
<protein>
    <submittedName>
        <fullName evidence="1">Uncharacterized protein</fullName>
    </submittedName>
</protein>
<dbReference type="RefSeq" id="WP_264797058.1">
    <property type="nucleotide sequence ID" value="NZ_BRVS01000026.1"/>
</dbReference>
<reference evidence="1 2" key="1">
    <citation type="journal article" date="2023" name="Int. J. Syst. Evol. Microbiol.">
        <title>Arthrobacter mangrovi sp. nov., an actinobacterium isolated from the rhizosphere of a mangrove.</title>
        <authorList>
            <person name="Hamada M."/>
            <person name="Saitou S."/>
            <person name="Enomoto N."/>
            <person name="Nanri K."/>
            <person name="Hidaka K."/>
            <person name="Miura T."/>
            <person name="Tamura T."/>
        </authorList>
    </citation>
    <scope>NUCLEOTIDE SEQUENCE [LARGE SCALE GENOMIC DNA]</scope>
    <source>
        <strain evidence="1 2">NBRC 112813</strain>
    </source>
</reference>